<evidence type="ECO:0000313" key="1">
    <source>
        <dbReference type="EMBL" id="SVC44096.1"/>
    </source>
</evidence>
<sequence>VRQWPIIIASLFFLQGCAMIPWQLSIALNGADLISATTTNKTMGEHLISSATGKDCQWYRLLDSEKVCMTQKEEEAYLKEQNCKVHAWSVFRIHFCKELLMPIKNPMLPKIEDDEPYCDPMGVRNCPKELEK</sequence>
<feature type="non-terminal residue" evidence="1">
    <location>
        <position position="1"/>
    </location>
</feature>
<dbReference type="AlphaFoldDB" id="A0A382M5D8"/>
<name>A0A382M5D8_9ZZZZ</name>
<reference evidence="1" key="1">
    <citation type="submission" date="2018-05" db="EMBL/GenBank/DDBJ databases">
        <authorList>
            <person name="Lanie J.A."/>
            <person name="Ng W.-L."/>
            <person name="Kazmierczak K.M."/>
            <person name="Andrzejewski T.M."/>
            <person name="Davidsen T.M."/>
            <person name="Wayne K.J."/>
            <person name="Tettelin H."/>
            <person name="Glass J.I."/>
            <person name="Rusch D."/>
            <person name="Podicherti R."/>
            <person name="Tsui H.-C.T."/>
            <person name="Winkler M.E."/>
        </authorList>
    </citation>
    <scope>NUCLEOTIDE SEQUENCE</scope>
</reference>
<accession>A0A382M5D8</accession>
<organism evidence="1">
    <name type="scientific">marine metagenome</name>
    <dbReference type="NCBI Taxonomy" id="408172"/>
    <lineage>
        <taxon>unclassified sequences</taxon>
        <taxon>metagenomes</taxon>
        <taxon>ecological metagenomes</taxon>
    </lineage>
</organism>
<protein>
    <submittedName>
        <fullName evidence="1">Uncharacterized protein</fullName>
    </submittedName>
</protein>
<gene>
    <name evidence="1" type="ORF">METZ01_LOCUS296950</name>
</gene>
<dbReference type="EMBL" id="UINC01091381">
    <property type="protein sequence ID" value="SVC44096.1"/>
    <property type="molecule type" value="Genomic_DNA"/>
</dbReference>
<proteinExistence type="predicted"/>